<dbReference type="SMART" id="SM00209">
    <property type="entry name" value="TSP1"/>
    <property type="match status" value="2"/>
</dbReference>
<dbReference type="Gene3D" id="2.20.100.10">
    <property type="entry name" value="Thrombospondin type-1 (TSP1) repeat"/>
    <property type="match status" value="1"/>
</dbReference>
<organism evidence="1 2">
    <name type="scientific">Plectus sambesii</name>
    <dbReference type="NCBI Taxonomy" id="2011161"/>
    <lineage>
        <taxon>Eukaryota</taxon>
        <taxon>Metazoa</taxon>
        <taxon>Ecdysozoa</taxon>
        <taxon>Nematoda</taxon>
        <taxon>Chromadorea</taxon>
        <taxon>Plectida</taxon>
        <taxon>Plectina</taxon>
        <taxon>Plectoidea</taxon>
        <taxon>Plectidae</taxon>
        <taxon>Plectus</taxon>
    </lineage>
</organism>
<sequence>MKFCELPACSQPVVISSSCDPCSGGAHLGQLGQCQWTQWSEWGACEGGGICQRNRICGGGGICECSGLSVDTKTCESIEPIKPIEAIDERPILLLNQDLDQNSSSCDWATWGAWSNCDKTCGGGTRQRTRNCIGDNGSGNVTSAACLCTGELAETEPCGAEPCPASNATKTGEEGVIIPLEGAIINGNG</sequence>
<evidence type="ECO:0000313" key="1">
    <source>
        <dbReference type="Proteomes" id="UP000887566"/>
    </source>
</evidence>
<dbReference type="WBParaSite" id="PSAMB.scaffold9303size5118.g32305.t1">
    <property type="protein sequence ID" value="PSAMB.scaffold9303size5118.g32305.t1"/>
    <property type="gene ID" value="PSAMB.scaffold9303size5118.g32305"/>
</dbReference>
<dbReference type="InterPro" id="IPR000884">
    <property type="entry name" value="TSP1_rpt"/>
</dbReference>
<dbReference type="Pfam" id="PF00090">
    <property type="entry name" value="TSP_1"/>
    <property type="match status" value="1"/>
</dbReference>
<evidence type="ECO:0000313" key="2">
    <source>
        <dbReference type="WBParaSite" id="PSAMB.scaffold9303size5118.g32305.t1"/>
    </source>
</evidence>
<accession>A0A914XQG6</accession>
<reference evidence="2" key="1">
    <citation type="submission" date="2022-11" db="UniProtKB">
        <authorList>
            <consortium name="WormBaseParasite"/>
        </authorList>
    </citation>
    <scope>IDENTIFICATION</scope>
</reference>
<name>A0A914XQG6_9BILA</name>
<dbReference type="InterPro" id="IPR036383">
    <property type="entry name" value="TSP1_rpt_sf"/>
</dbReference>
<proteinExistence type="predicted"/>
<dbReference type="AlphaFoldDB" id="A0A914XQG6"/>
<dbReference type="PROSITE" id="PS51257">
    <property type="entry name" value="PROKAR_LIPOPROTEIN"/>
    <property type="match status" value="1"/>
</dbReference>
<dbReference type="SUPFAM" id="SSF82895">
    <property type="entry name" value="TSP-1 type 1 repeat"/>
    <property type="match status" value="1"/>
</dbReference>
<dbReference type="PROSITE" id="PS50092">
    <property type="entry name" value="TSP1"/>
    <property type="match status" value="2"/>
</dbReference>
<keyword evidence="1" id="KW-1185">Reference proteome</keyword>
<protein>
    <submittedName>
        <fullName evidence="2">Uncharacterized protein</fullName>
    </submittedName>
</protein>
<dbReference type="Proteomes" id="UP000887566">
    <property type="component" value="Unplaced"/>
</dbReference>